<proteinExistence type="inferred from homology"/>
<keyword evidence="3" id="KW-0378">Hydrolase</keyword>
<evidence type="ECO:0000313" key="6">
    <source>
        <dbReference type="EMBL" id="KAJ0189424.1"/>
    </source>
</evidence>
<dbReference type="AlphaFoldDB" id="A0A9R1WW10"/>
<protein>
    <recommendedName>
        <fullName evidence="5">Ubiquitin-like protease family profile domain-containing protein</fullName>
    </recommendedName>
</protein>
<dbReference type="GO" id="GO:0008234">
    <property type="term" value="F:cysteine-type peptidase activity"/>
    <property type="evidence" value="ECO:0007669"/>
    <property type="project" value="InterPro"/>
</dbReference>
<dbReference type="Pfam" id="PF02902">
    <property type="entry name" value="Peptidase_C48"/>
    <property type="match status" value="1"/>
</dbReference>
<evidence type="ECO:0000259" key="5">
    <source>
        <dbReference type="PROSITE" id="PS50600"/>
    </source>
</evidence>
<comment type="similarity">
    <text evidence="1">Belongs to the peptidase C48 family.</text>
</comment>
<keyword evidence="2" id="KW-0645">Protease</keyword>
<reference evidence="6 7" key="1">
    <citation type="journal article" date="2017" name="Nat. Commun.">
        <title>Genome assembly with in vitro proximity ligation data and whole-genome triplication in lettuce.</title>
        <authorList>
            <person name="Reyes-Chin-Wo S."/>
            <person name="Wang Z."/>
            <person name="Yang X."/>
            <person name="Kozik A."/>
            <person name="Arikit S."/>
            <person name="Song C."/>
            <person name="Xia L."/>
            <person name="Froenicke L."/>
            <person name="Lavelle D.O."/>
            <person name="Truco M.J."/>
            <person name="Xia R."/>
            <person name="Zhu S."/>
            <person name="Xu C."/>
            <person name="Xu H."/>
            <person name="Xu X."/>
            <person name="Cox K."/>
            <person name="Korf I."/>
            <person name="Meyers B.C."/>
            <person name="Michelmore R.W."/>
        </authorList>
    </citation>
    <scope>NUCLEOTIDE SEQUENCE [LARGE SCALE GENOMIC DNA]</scope>
    <source>
        <strain evidence="7">cv. Salinas</strain>
        <tissue evidence="6">Seedlings</tissue>
    </source>
</reference>
<feature type="domain" description="Ubiquitin-like protease family profile" evidence="5">
    <location>
        <begin position="480"/>
        <end position="672"/>
    </location>
</feature>
<dbReference type="Gene3D" id="3.40.395.10">
    <property type="entry name" value="Adenoviral Proteinase, Chain A"/>
    <property type="match status" value="1"/>
</dbReference>
<organism evidence="6 7">
    <name type="scientific">Lactuca sativa</name>
    <name type="common">Garden lettuce</name>
    <dbReference type="NCBI Taxonomy" id="4236"/>
    <lineage>
        <taxon>Eukaryota</taxon>
        <taxon>Viridiplantae</taxon>
        <taxon>Streptophyta</taxon>
        <taxon>Embryophyta</taxon>
        <taxon>Tracheophyta</taxon>
        <taxon>Spermatophyta</taxon>
        <taxon>Magnoliopsida</taxon>
        <taxon>eudicotyledons</taxon>
        <taxon>Gunneridae</taxon>
        <taxon>Pentapetalae</taxon>
        <taxon>asterids</taxon>
        <taxon>campanulids</taxon>
        <taxon>Asterales</taxon>
        <taxon>Asteraceae</taxon>
        <taxon>Cichorioideae</taxon>
        <taxon>Cichorieae</taxon>
        <taxon>Lactucinae</taxon>
        <taxon>Lactuca</taxon>
    </lineage>
</organism>
<evidence type="ECO:0000313" key="7">
    <source>
        <dbReference type="Proteomes" id="UP000235145"/>
    </source>
</evidence>
<accession>A0A9R1WW10</accession>
<gene>
    <name evidence="6" type="ORF">LSAT_V11C800393010</name>
</gene>
<evidence type="ECO:0000256" key="4">
    <source>
        <dbReference type="SAM" id="MobiDB-lite"/>
    </source>
</evidence>
<dbReference type="PANTHER" id="PTHR48449">
    <property type="entry name" value="DUF1985 DOMAIN-CONTAINING PROTEIN"/>
    <property type="match status" value="1"/>
</dbReference>
<dbReference type="Proteomes" id="UP000235145">
    <property type="component" value="Unassembled WGS sequence"/>
</dbReference>
<dbReference type="PANTHER" id="PTHR48449:SF1">
    <property type="entry name" value="DUF1985 DOMAIN-CONTAINING PROTEIN"/>
    <property type="match status" value="1"/>
</dbReference>
<sequence length="703" mass="81280">MEENLPNILSDGLGSRHLELNQKTDLTLKGVVGTIINKYFPRLTQSQRQLFEASPFGIFLGMHIPHGDLLLVHLMMLHEVRTQEVFEMGRFLFDIERRHLEFGETEYILICGLKFGRYVDLLYNEKGRSNSSLCARLFPDISNARLRLKDLEDFIMSPKYLEVEDEDVVMLIQLVFVLKGLHGRDVKTCIPAAIYNLADNRDDWNRFAWGTYLWRYTSRMMRGMFKKIVEFRQMKEANPESKKIHMYTIPGFMLPFKIWILEMFPEATKFYVRIPTELPRMRCWRSKSALSWENSCRIINVSVPNNQPIQVVANETELMLPFYVQYVNWTLNHEESPPPQQSPPPHHSPPPQHCSVRNSPPAVQSPPRRSMCKSDTCSTESATNDSSSQQPEIETGVVKKKKSSTKALVKRLLGVVAELSSKVDRVLEEKDEPNNRFVEDEEEEEEMINEEGEEAYCHDMQFDYAGLEEKAAPTPMEPSPDLGEHDTKIVTPTGRPQRKRAPAWYQLTPFTVHIAIWRSLLMERRPTNARWTLYPQGINLEPEKSYLFRNVADGFGDCPKWKDVDTVLFVINVVHAHWFLAVLHLDIWKVEIFDSARVAGYFSTHNTNGEFKSFGDSIISELDAIDYWSHFPIGHRDKAKVEFVDVVDAPQQEYSLERGDCGVFVCMFMEMIVSGVPVAISWTCREVAFLYRSKMANVIWDTV</sequence>
<evidence type="ECO:0000256" key="3">
    <source>
        <dbReference type="ARBA" id="ARBA00022801"/>
    </source>
</evidence>
<evidence type="ECO:0000256" key="2">
    <source>
        <dbReference type="ARBA" id="ARBA00022670"/>
    </source>
</evidence>
<keyword evidence="7" id="KW-1185">Reference proteome</keyword>
<feature type="compositionally biased region" description="Pro residues" evidence="4">
    <location>
        <begin position="337"/>
        <end position="352"/>
    </location>
</feature>
<name>A0A9R1WW10_LACSA</name>
<evidence type="ECO:0000256" key="1">
    <source>
        <dbReference type="ARBA" id="ARBA00005234"/>
    </source>
</evidence>
<dbReference type="PROSITE" id="PS50600">
    <property type="entry name" value="ULP_PROTEASE"/>
    <property type="match status" value="1"/>
</dbReference>
<dbReference type="EMBL" id="NBSK02000008">
    <property type="protein sequence ID" value="KAJ0189424.1"/>
    <property type="molecule type" value="Genomic_DNA"/>
</dbReference>
<dbReference type="InterPro" id="IPR038765">
    <property type="entry name" value="Papain-like_cys_pep_sf"/>
</dbReference>
<dbReference type="SUPFAM" id="SSF54001">
    <property type="entry name" value="Cysteine proteinases"/>
    <property type="match status" value="1"/>
</dbReference>
<feature type="compositionally biased region" description="Polar residues" evidence="4">
    <location>
        <begin position="373"/>
        <end position="392"/>
    </location>
</feature>
<dbReference type="GO" id="GO:0006508">
    <property type="term" value="P:proteolysis"/>
    <property type="evidence" value="ECO:0007669"/>
    <property type="project" value="UniProtKB-KW"/>
</dbReference>
<feature type="region of interest" description="Disordered" evidence="4">
    <location>
        <begin position="333"/>
        <end position="401"/>
    </location>
</feature>
<comment type="caution">
    <text evidence="6">The sequence shown here is derived from an EMBL/GenBank/DDBJ whole genome shotgun (WGS) entry which is preliminary data.</text>
</comment>
<dbReference type="InterPro" id="IPR003653">
    <property type="entry name" value="Peptidase_C48_C"/>
</dbReference>